<keyword evidence="1" id="KW-0175">Coiled coil</keyword>
<dbReference type="Proteomes" id="UP001302274">
    <property type="component" value="Unassembled WGS sequence"/>
</dbReference>
<organism evidence="3 4">
    <name type="scientific">Bacteriovorax antarcticus</name>
    <dbReference type="NCBI Taxonomy" id="3088717"/>
    <lineage>
        <taxon>Bacteria</taxon>
        <taxon>Pseudomonadati</taxon>
        <taxon>Bdellovibrionota</taxon>
        <taxon>Bacteriovoracia</taxon>
        <taxon>Bacteriovoracales</taxon>
        <taxon>Bacteriovoracaceae</taxon>
        <taxon>Bacteriovorax</taxon>
    </lineage>
</organism>
<evidence type="ECO:0000313" key="4">
    <source>
        <dbReference type="Proteomes" id="UP001302274"/>
    </source>
</evidence>
<dbReference type="RefSeq" id="WP_323576126.1">
    <property type="nucleotide sequence ID" value="NZ_JAYGJQ010000001.1"/>
</dbReference>
<sequence>MKSILLSLLVLTINSSNAIESKESRALNSLTVRSDAKNNVPRTTLKIDADSFYDIKFDYDTFSGRVTDRDATSSIVKISSENKNTKFFRAGDLVEFKIQNNKEGEYCQGYVRSLEPDYFVMYAKDLFPCFPKEEYFRRGTVLLMHSEKLGQRVREASVYRASLLNKKKDFMTQLNDINNGIWNFEERKVMMAADFDRRIAEMEKEKLRALDELLTNKNDEIKLQRELAFRLDNVDKELDFYRIEKHELMFDRWHLDKDLGYPVYDKPEEIRPTRASGEKFIVD</sequence>
<evidence type="ECO:0008006" key="5">
    <source>
        <dbReference type="Google" id="ProtNLM"/>
    </source>
</evidence>
<dbReference type="EMBL" id="JAYGJQ010000001">
    <property type="protein sequence ID" value="MEA9356430.1"/>
    <property type="molecule type" value="Genomic_DNA"/>
</dbReference>
<evidence type="ECO:0000313" key="3">
    <source>
        <dbReference type="EMBL" id="MEA9356430.1"/>
    </source>
</evidence>
<feature type="signal peptide" evidence="2">
    <location>
        <begin position="1"/>
        <end position="18"/>
    </location>
</feature>
<proteinExistence type="predicted"/>
<keyword evidence="4" id="KW-1185">Reference proteome</keyword>
<reference evidence="3 4" key="1">
    <citation type="submission" date="2023-11" db="EMBL/GenBank/DDBJ databases">
        <title>A Novel Polar Bacteriovorax (B. antarcticus) Isolated from the Biocrust in Antarctica.</title>
        <authorList>
            <person name="Mun W."/>
            <person name="Choi S.Y."/>
            <person name="Mitchell R.J."/>
        </authorList>
    </citation>
    <scope>NUCLEOTIDE SEQUENCE [LARGE SCALE GENOMIC DNA]</scope>
    <source>
        <strain evidence="3 4">PP10</strain>
    </source>
</reference>
<feature type="chain" id="PRO_5046119127" description="SH3 domain-containing protein" evidence="2">
    <location>
        <begin position="19"/>
        <end position="283"/>
    </location>
</feature>
<protein>
    <recommendedName>
        <fullName evidence="5">SH3 domain-containing protein</fullName>
    </recommendedName>
</protein>
<feature type="coiled-coil region" evidence="1">
    <location>
        <begin position="192"/>
        <end position="220"/>
    </location>
</feature>
<name>A0ABU5VXT1_9BACT</name>
<comment type="caution">
    <text evidence="3">The sequence shown here is derived from an EMBL/GenBank/DDBJ whole genome shotgun (WGS) entry which is preliminary data.</text>
</comment>
<evidence type="ECO:0000256" key="1">
    <source>
        <dbReference type="SAM" id="Coils"/>
    </source>
</evidence>
<accession>A0ABU5VXT1</accession>
<evidence type="ECO:0000256" key="2">
    <source>
        <dbReference type="SAM" id="SignalP"/>
    </source>
</evidence>
<keyword evidence="2" id="KW-0732">Signal</keyword>
<gene>
    <name evidence="3" type="ORF">SHI21_09460</name>
</gene>